<keyword evidence="2" id="KW-1185">Reference proteome</keyword>
<evidence type="ECO:0000313" key="2">
    <source>
        <dbReference type="Proteomes" id="UP000683925"/>
    </source>
</evidence>
<reference evidence="1" key="1">
    <citation type="submission" date="2021-01" db="EMBL/GenBank/DDBJ databases">
        <authorList>
            <consortium name="Genoscope - CEA"/>
            <person name="William W."/>
        </authorList>
    </citation>
    <scope>NUCLEOTIDE SEQUENCE</scope>
</reference>
<protein>
    <submittedName>
        <fullName evidence="1">Uncharacterized protein</fullName>
    </submittedName>
</protein>
<dbReference type="Proteomes" id="UP000683925">
    <property type="component" value="Unassembled WGS sequence"/>
</dbReference>
<proteinExistence type="predicted"/>
<accession>A0A8S1Y2B0</accession>
<dbReference type="EMBL" id="CAJJDP010000144">
    <property type="protein sequence ID" value="CAD8208076.1"/>
    <property type="molecule type" value="Genomic_DNA"/>
</dbReference>
<name>A0A8S1Y2B0_PAROT</name>
<sequence>MTNPSNCTTFNSLILTYMLLLKYKGFTLILLQPIENIQITTIYIDIAEERHLPHTKTVYIQIT</sequence>
<organism evidence="1 2">
    <name type="scientific">Paramecium octaurelia</name>
    <dbReference type="NCBI Taxonomy" id="43137"/>
    <lineage>
        <taxon>Eukaryota</taxon>
        <taxon>Sar</taxon>
        <taxon>Alveolata</taxon>
        <taxon>Ciliophora</taxon>
        <taxon>Intramacronucleata</taxon>
        <taxon>Oligohymenophorea</taxon>
        <taxon>Peniculida</taxon>
        <taxon>Parameciidae</taxon>
        <taxon>Paramecium</taxon>
    </lineage>
</organism>
<comment type="caution">
    <text evidence="1">The sequence shown here is derived from an EMBL/GenBank/DDBJ whole genome shotgun (WGS) entry which is preliminary data.</text>
</comment>
<dbReference type="AlphaFoldDB" id="A0A8S1Y2B0"/>
<gene>
    <name evidence="1" type="ORF">POCTA_138.1.T1430044</name>
</gene>
<evidence type="ECO:0000313" key="1">
    <source>
        <dbReference type="EMBL" id="CAD8208076.1"/>
    </source>
</evidence>